<keyword evidence="4" id="KW-1185">Reference proteome</keyword>
<dbReference type="Proteomes" id="UP000467428">
    <property type="component" value="Chromosome"/>
</dbReference>
<name>A0A7I7S5G8_9MYCO</name>
<evidence type="ECO:0000256" key="1">
    <source>
        <dbReference type="SAM" id="MobiDB-lite"/>
    </source>
</evidence>
<protein>
    <recommendedName>
        <fullName evidence="5">PASTA domain-containing protein</fullName>
    </recommendedName>
</protein>
<geneLocation type="plasmid" evidence="4">
    <name>pjcm18538 dna</name>
</geneLocation>
<feature type="signal peptide" evidence="2">
    <location>
        <begin position="1"/>
        <end position="29"/>
    </location>
</feature>
<gene>
    <name evidence="3" type="ORF">MARA_49940</name>
</gene>
<dbReference type="EMBL" id="AP022593">
    <property type="protein sequence ID" value="BBY51526.1"/>
    <property type="molecule type" value="Genomic_DNA"/>
</dbReference>
<proteinExistence type="predicted"/>
<accession>A0A7I7S5G8</accession>
<evidence type="ECO:0008006" key="5">
    <source>
        <dbReference type="Google" id="ProtNLM"/>
    </source>
</evidence>
<evidence type="ECO:0000256" key="2">
    <source>
        <dbReference type="SAM" id="SignalP"/>
    </source>
</evidence>
<feature type="compositionally biased region" description="Low complexity" evidence="1">
    <location>
        <begin position="130"/>
        <end position="154"/>
    </location>
</feature>
<evidence type="ECO:0000313" key="4">
    <source>
        <dbReference type="Proteomes" id="UP000467428"/>
    </source>
</evidence>
<evidence type="ECO:0000313" key="3">
    <source>
        <dbReference type="EMBL" id="BBY51526.1"/>
    </source>
</evidence>
<keyword evidence="2" id="KW-0732">Signal</keyword>
<dbReference type="AlphaFoldDB" id="A0A7I7S5G8"/>
<sequence>MKNLLVLGAGACAAAAVSVGLLGAGVASADDAVVGQTFADAKAALSQQGMSAQVATTVGDRKDWNECIVTSATPASSIDGFGESKGGVMNVNLNCYAKYGTALWPGYSLQSPTGRKMYEADLAAKEQREAQQAAAQQQAEAAELAGEDAQVAGE</sequence>
<organism evidence="3 4">
    <name type="scientific">Mycolicibacterium arabiense</name>
    <dbReference type="NCBI Taxonomy" id="1286181"/>
    <lineage>
        <taxon>Bacteria</taxon>
        <taxon>Bacillati</taxon>
        <taxon>Actinomycetota</taxon>
        <taxon>Actinomycetes</taxon>
        <taxon>Mycobacteriales</taxon>
        <taxon>Mycobacteriaceae</taxon>
        <taxon>Mycolicibacterium</taxon>
    </lineage>
</organism>
<feature type="region of interest" description="Disordered" evidence="1">
    <location>
        <begin position="129"/>
        <end position="154"/>
    </location>
</feature>
<dbReference type="KEGG" id="marz:MARA_49940"/>
<feature type="chain" id="PRO_5029531457" description="PASTA domain-containing protein" evidence="2">
    <location>
        <begin position="30"/>
        <end position="154"/>
    </location>
</feature>
<dbReference type="RefSeq" id="WP_163922294.1">
    <property type="nucleotide sequence ID" value="NZ_AP022593.1"/>
</dbReference>
<reference evidence="3 4" key="1">
    <citation type="journal article" date="2019" name="Emerg. Microbes Infect.">
        <title>Comprehensive subspecies identification of 175 nontuberculous mycobacteria species based on 7547 genomic profiles.</title>
        <authorList>
            <person name="Matsumoto Y."/>
            <person name="Kinjo T."/>
            <person name="Motooka D."/>
            <person name="Nabeya D."/>
            <person name="Jung N."/>
            <person name="Uechi K."/>
            <person name="Horii T."/>
            <person name="Iida T."/>
            <person name="Fujita J."/>
            <person name="Nakamura S."/>
        </authorList>
    </citation>
    <scope>NUCLEOTIDE SEQUENCE [LARGE SCALE GENOMIC DNA]</scope>
    <source>
        <strain evidence="3 4">JCM 18538</strain>
    </source>
</reference>